<dbReference type="Gene3D" id="3.30.420.10">
    <property type="entry name" value="Ribonuclease H-like superfamily/Ribonuclease H"/>
    <property type="match status" value="1"/>
</dbReference>
<keyword evidence="3" id="KW-1185">Reference proteome</keyword>
<gene>
    <name evidence="2" type="ORF">B4U80_09862</name>
</gene>
<dbReference type="Proteomes" id="UP000288716">
    <property type="component" value="Unassembled WGS sequence"/>
</dbReference>
<sequence>MHLAIDHFTRYVWAIASKTQTAKDFVNLIKQVQKHGTPQLVLADKYTGIQSREFTKFLSNEKIKTMFITTNCAQSNGLVERVNQTLVNRLRCKYNECETKNSWHKLLKECVKEYNNTPHSVTLYSPNYLLTKKLPFSPIINTNASSNYDESMKLALQRTIDNHNKNKKVYDNKHQPFEFKTGDFVIIENKNEISRKKLESLMTGPFEVIRKVSNVIYEVECYKRGKKTDFFHISKLRPYFP</sequence>
<accession>A0A443RX11</accession>
<reference evidence="2 3" key="1">
    <citation type="journal article" date="2018" name="Gigascience">
        <title>Genomes of trombidid mites reveal novel predicted allergens and laterally-transferred genes associated with secondary metabolism.</title>
        <authorList>
            <person name="Dong X."/>
            <person name="Chaisiri K."/>
            <person name="Xia D."/>
            <person name="Armstrong S.D."/>
            <person name="Fang Y."/>
            <person name="Donnelly M.J."/>
            <person name="Kadowaki T."/>
            <person name="McGarry J.W."/>
            <person name="Darby A.C."/>
            <person name="Makepeace B.L."/>
        </authorList>
    </citation>
    <scope>NUCLEOTIDE SEQUENCE [LARGE SCALE GENOMIC DNA]</scope>
    <source>
        <strain evidence="2">UoL-UT</strain>
    </source>
</reference>
<dbReference type="STRING" id="299467.A0A443RX11"/>
<dbReference type="PANTHER" id="PTHR37984">
    <property type="entry name" value="PROTEIN CBG26694"/>
    <property type="match status" value="1"/>
</dbReference>
<dbReference type="Pfam" id="PF22938">
    <property type="entry name" value="Integrase_p58_C"/>
    <property type="match status" value="1"/>
</dbReference>
<dbReference type="GO" id="GO:0015074">
    <property type="term" value="P:DNA integration"/>
    <property type="evidence" value="ECO:0007669"/>
    <property type="project" value="InterPro"/>
</dbReference>
<evidence type="ECO:0000259" key="1">
    <source>
        <dbReference type="PROSITE" id="PS50994"/>
    </source>
</evidence>
<dbReference type="InterPro" id="IPR012337">
    <property type="entry name" value="RNaseH-like_sf"/>
</dbReference>
<dbReference type="PROSITE" id="PS50994">
    <property type="entry name" value="INTEGRASE"/>
    <property type="match status" value="1"/>
</dbReference>
<dbReference type="VEuPathDB" id="VectorBase:LDEU012119"/>
<feature type="domain" description="Integrase catalytic" evidence="1">
    <location>
        <begin position="1"/>
        <end position="134"/>
    </location>
</feature>
<evidence type="ECO:0000313" key="2">
    <source>
        <dbReference type="EMBL" id="RWS19921.1"/>
    </source>
</evidence>
<protein>
    <recommendedName>
        <fullName evidence="1">Integrase catalytic domain-containing protein</fullName>
    </recommendedName>
</protein>
<dbReference type="EMBL" id="NCKV01021578">
    <property type="protein sequence ID" value="RWS19921.1"/>
    <property type="molecule type" value="Genomic_DNA"/>
</dbReference>
<dbReference type="PANTHER" id="PTHR37984:SF5">
    <property type="entry name" value="PROTEIN NYNRIN-LIKE"/>
    <property type="match status" value="1"/>
</dbReference>
<dbReference type="AlphaFoldDB" id="A0A443RX11"/>
<evidence type="ECO:0000313" key="3">
    <source>
        <dbReference type="Proteomes" id="UP000288716"/>
    </source>
</evidence>
<organism evidence="2 3">
    <name type="scientific">Leptotrombidium deliense</name>
    <dbReference type="NCBI Taxonomy" id="299467"/>
    <lineage>
        <taxon>Eukaryota</taxon>
        <taxon>Metazoa</taxon>
        <taxon>Ecdysozoa</taxon>
        <taxon>Arthropoda</taxon>
        <taxon>Chelicerata</taxon>
        <taxon>Arachnida</taxon>
        <taxon>Acari</taxon>
        <taxon>Acariformes</taxon>
        <taxon>Trombidiformes</taxon>
        <taxon>Prostigmata</taxon>
        <taxon>Anystina</taxon>
        <taxon>Parasitengona</taxon>
        <taxon>Trombiculoidea</taxon>
        <taxon>Trombiculidae</taxon>
        <taxon>Leptotrombidium</taxon>
    </lineage>
</organism>
<dbReference type="GO" id="GO:0003676">
    <property type="term" value="F:nucleic acid binding"/>
    <property type="evidence" value="ECO:0007669"/>
    <property type="project" value="InterPro"/>
</dbReference>
<dbReference type="InterPro" id="IPR001584">
    <property type="entry name" value="Integrase_cat-core"/>
</dbReference>
<dbReference type="OrthoDB" id="6514906at2759"/>
<dbReference type="InterPro" id="IPR050951">
    <property type="entry name" value="Retrovirus_Pol_polyprotein"/>
</dbReference>
<dbReference type="InterPro" id="IPR036397">
    <property type="entry name" value="RNaseH_sf"/>
</dbReference>
<dbReference type="SUPFAM" id="SSF53098">
    <property type="entry name" value="Ribonuclease H-like"/>
    <property type="match status" value="1"/>
</dbReference>
<name>A0A443RX11_9ACAR</name>
<dbReference type="InterPro" id="IPR054465">
    <property type="entry name" value="Integrase_p58-like_C"/>
</dbReference>
<comment type="caution">
    <text evidence="2">The sequence shown here is derived from an EMBL/GenBank/DDBJ whole genome shotgun (WGS) entry which is preliminary data.</text>
</comment>
<proteinExistence type="predicted"/>